<proteinExistence type="predicted"/>
<accession>A0A811BLT5</accession>
<feature type="compositionally biased region" description="Basic and acidic residues" evidence="1">
    <location>
        <begin position="1"/>
        <end position="10"/>
    </location>
</feature>
<evidence type="ECO:0000313" key="3">
    <source>
        <dbReference type="Proteomes" id="UP001253637"/>
    </source>
</evidence>
<sequence length="68" mass="7726">MQGKMRDRVRAKQGMKSKMQKLTPTTTSQRSGDKDKHMESNAPFRPRAQSALGRPVVRALVTFCLTDY</sequence>
<dbReference type="EMBL" id="LC625835">
    <property type="protein sequence ID" value="BCU02728.1"/>
    <property type="molecule type" value="Genomic_DNA"/>
</dbReference>
<feature type="compositionally biased region" description="Polar residues" evidence="1">
    <location>
        <begin position="20"/>
        <end position="30"/>
    </location>
</feature>
<dbReference type="Proteomes" id="UP001253637">
    <property type="component" value="Segment"/>
</dbReference>
<protein>
    <submittedName>
        <fullName evidence="2">Uncharacterized protein</fullName>
    </submittedName>
</protein>
<organism evidence="2 3">
    <name type="scientific">Pandoravirus japonicus</name>
    <dbReference type="NCBI Taxonomy" id="2823154"/>
    <lineage>
        <taxon>Viruses</taxon>
        <taxon>Pandoravirus</taxon>
    </lineage>
</organism>
<evidence type="ECO:0000313" key="2">
    <source>
        <dbReference type="EMBL" id="BCU02728.1"/>
    </source>
</evidence>
<feature type="region of interest" description="Disordered" evidence="1">
    <location>
        <begin position="1"/>
        <end position="52"/>
    </location>
</feature>
<name>A0A811BLT5_9VIRU</name>
<evidence type="ECO:0000256" key="1">
    <source>
        <dbReference type="SAM" id="MobiDB-lite"/>
    </source>
</evidence>
<reference evidence="2" key="1">
    <citation type="submission" date="2021-04" db="EMBL/GenBank/DDBJ databases">
        <title>Draft Genome Sequence of Pandoravirus japonicus, Isolated from the Sabaishi River of Niigata, Japan.</title>
        <authorList>
            <person name="Hosokawa N."/>
            <person name="Takahashi H."/>
            <person name="Aoki K."/>
            <person name="Takemura M."/>
        </authorList>
    </citation>
    <scope>NUCLEOTIDE SEQUENCE</scope>
</reference>